<sequence>MDYLSAPASSVDAERVFSCSRLTINHLQHQMSPDTFCAKMALRS</sequence>
<dbReference type="OrthoDB" id="3268424at2759"/>
<dbReference type="GO" id="GO:0046983">
    <property type="term" value="F:protein dimerization activity"/>
    <property type="evidence" value="ECO:0007669"/>
    <property type="project" value="InterPro"/>
</dbReference>
<evidence type="ECO:0000313" key="3">
    <source>
        <dbReference type="Proteomes" id="UP000027456"/>
    </source>
</evidence>
<comment type="caution">
    <text evidence="2">The sequence shown here is derived from an EMBL/GenBank/DDBJ whole genome shotgun (WGS) entry which is preliminary data.</text>
</comment>
<feature type="domain" description="HAT C-terminal dimerisation" evidence="1">
    <location>
        <begin position="2"/>
        <end position="43"/>
    </location>
</feature>
<dbReference type="InterPro" id="IPR012337">
    <property type="entry name" value="RNaseH-like_sf"/>
</dbReference>
<dbReference type="AlphaFoldDB" id="A0A074RXH1"/>
<dbReference type="Pfam" id="PF05699">
    <property type="entry name" value="Dimer_Tnp_hAT"/>
    <property type="match status" value="1"/>
</dbReference>
<gene>
    <name evidence="2" type="ORF">V565_103260</name>
</gene>
<reference evidence="2 3" key="1">
    <citation type="submission" date="2013-12" db="EMBL/GenBank/DDBJ databases">
        <authorList>
            <person name="Cubeta M."/>
            <person name="Pakala S."/>
            <person name="Fedorova N."/>
            <person name="Thomas E."/>
            <person name="Dean R."/>
            <person name="Jabaji S."/>
            <person name="Neate S."/>
            <person name="Toda T."/>
            <person name="Tavantzis S."/>
            <person name="Vilgalys R."/>
            <person name="Bharathan N."/>
            <person name="Pakala S."/>
            <person name="Losada L.S."/>
            <person name="Zafar N."/>
            <person name="Nierman W."/>
        </authorList>
    </citation>
    <scope>NUCLEOTIDE SEQUENCE [LARGE SCALE GENOMIC DNA]</scope>
    <source>
        <strain evidence="2 3">123E</strain>
    </source>
</reference>
<organism evidence="2 3">
    <name type="scientific">Rhizoctonia solani 123E</name>
    <dbReference type="NCBI Taxonomy" id="1423351"/>
    <lineage>
        <taxon>Eukaryota</taxon>
        <taxon>Fungi</taxon>
        <taxon>Dikarya</taxon>
        <taxon>Basidiomycota</taxon>
        <taxon>Agaricomycotina</taxon>
        <taxon>Agaricomycetes</taxon>
        <taxon>Cantharellales</taxon>
        <taxon>Ceratobasidiaceae</taxon>
        <taxon>Rhizoctonia</taxon>
    </lineage>
</organism>
<proteinExistence type="predicted"/>
<dbReference type="EMBL" id="AZST01000379">
    <property type="protein sequence ID" value="KEP49313.1"/>
    <property type="molecule type" value="Genomic_DNA"/>
</dbReference>
<dbReference type="SUPFAM" id="SSF53098">
    <property type="entry name" value="Ribonuclease H-like"/>
    <property type="match status" value="1"/>
</dbReference>
<keyword evidence="3" id="KW-1185">Reference proteome</keyword>
<dbReference type="Proteomes" id="UP000027456">
    <property type="component" value="Unassembled WGS sequence"/>
</dbReference>
<accession>A0A074RXH1</accession>
<evidence type="ECO:0000259" key="1">
    <source>
        <dbReference type="Pfam" id="PF05699"/>
    </source>
</evidence>
<name>A0A074RXH1_9AGAM</name>
<evidence type="ECO:0000313" key="2">
    <source>
        <dbReference type="EMBL" id="KEP49313.1"/>
    </source>
</evidence>
<protein>
    <submittedName>
        <fullName evidence="2">HAT family dimerization protein</fullName>
    </submittedName>
</protein>
<dbReference type="HOGENOM" id="CLU_3224845_0_0_1"/>
<dbReference type="InterPro" id="IPR008906">
    <property type="entry name" value="HATC_C_dom"/>
</dbReference>